<dbReference type="EMBL" id="AGUD01000346">
    <property type="protein sequence ID" value="EHN08737.1"/>
    <property type="molecule type" value="Genomic_DNA"/>
</dbReference>
<dbReference type="InterPro" id="IPR036388">
    <property type="entry name" value="WH-like_DNA-bd_sf"/>
</dbReference>
<evidence type="ECO:0000256" key="4">
    <source>
        <dbReference type="ARBA" id="ARBA00023163"/>
    </source>
</evidence>
<evidence type="ECO:0000256" key="1">
    <source>
        <dbReference type="ARBA" id="ARBA00009437"/>
    </source>
</evidence>
<dbReference type="Gene3D" id="1.10.10.10">
    <property type="entry name" value="Winged helix-like DNA-binding domain superfamily/Winged helix DNA-binding domain"/>
    <property type="match status" value="1"/>
</dbReference>
<keyword evidence="2" id="KW-0805">Transcription regulation</keyword>
<accession>H0EC65</accession>
<comment type="similarity">
    <text evidence="1">Belongs to the LysR transcriptional regulatory family.</text>
</comment>
<dbReference type="PANTHER" id="PTHR30346:SF28">
    <property type="entry name" value="HTH-TYPE TRANSCRIPTIONAL REGULATOR CYNR"/>
    <property type="match status" value="1"/>
</dbReference>
<dbReference type="Proteomes" id="UP000005143">
    <property type="component" value="Unassembled WGS sequence"/>
</dbReference>
<evidence type="ECO:0000313" key="8">
    <source>
        <dbReference type="Proteomes" id="UP000005143"/>
    </source>
</evidence>
<proteinExistence type="inferred from homology"/>
<dbReference type="PROSITE" id="PS50931">
    <property type="entry name" value="HTH_LYSR"/>
    <property type="match status" value="1"/>
</dbReference>
<dbReference type="Pfam" id="PF00126">
    <property type="entry name" value="HTH_1"/>
    <property type="match status" value="1"/>
</dbReference>
<dbReference type="RefSeq" id="WP_007579639.1">
    <property type="nucleotide sequence ID" value="NZ_AGUD01000346.1"/>
</dbReference>
<feature type="region of interest" description="Disordered" evidence="5">
    <location>
        <begin position="210"/>
        <end position="230"/>
    </location>
</feature>
<dbReference type="AlphaFoldDB" id="H0EC65"/>
<dbReference type="InterPro" id="IPR000847">
    <property type="entry name" value="LysR_HTH_N"/>
</dbReference>
<dbReference type="OrthoDB" id="3176554at2"/>
<organism evidence="7 8">
    <name type="scientific">Patulibacter medicamentivorans</name>
    <dbReference type="NCBI Taxonomy" id="1097667"/>
    <lineage>
        <taxon>Bacteria</taxon>
        <taxon>Bacillati</taxon>
        <taxon>Actinomycetota</taxon>
        <taxon>Thermoleophilia</taxon>
        <taxon>Solirubrobacterales</taxon>
        <taxon>Patulibacteraceae</taxon>
        <taxon>Patulibacter</taxon>
    </lineage>
</organism>
<protein>
    <submittedName>
        <fullName evidence="7">Transcriptional regulator LysR family</fullName>
    </submittedName>
</protein>
<reference evidence="7 8" key="1">
    <citation type="journal article" date="2013" name="Biodegradation">
        <title>Quantitative proteomic analysis of ibuprofen-degrading Patulibacter sp. strain I11.</title>
        <authorList>
            <person name="Almeida B."/>
            <person name="Kjeldal H."/>
            <person name="Lolas I."/>
            <person name="Knudsen A.D."/>
            <person name="Carvalho G."/>
            <person name="Nielsen K.L."/>
            <person name="Barreto Crespo M.T."/>
            <person name="Stensballe A."/>
            <person name="Nielsen J.L."/>
        </authorList>
    </citation>
    <scope>NUCLEOTIDE SEQUENCE [LARGE SCALE GENOMIC DNA]</scope>
    <source>
        <strain evidence="7 8">I11</strain>
    </source>
</reference>
<dbReference type="SUPFAM" id="SSF46785">
    <property type="entry name" value="Winged helix' DNA-binding domain"/>
    <property type="match status" value="1"/>
</dbReference>
<dbReference type="InterPro" id="IPR036390">
    <property type="entry name" value="WH_DNA-bd_sf"/>
</dbReference>
<dbReference type="GO" id="GO:0003700">
    <property type="term" value="F:DNA-binding transcription factor activity"/>
    <property type="evidence" value="ECO:0007669"/>
    <property type="project" value="InterPro"/>
</dbReference>
<dbReference type="GO" id="GO:0003677">
    <property type="term" value="F:DNA binding"/>
    <property type="evidence" value="ECO:0007669"/>
    <property type="project" value="UniProtKB-KW"/>
</dbReference>
<evidence type="ECO:0000313" key="7">
    <source>
        <dbReference type="EMBL" id="EHN08737.1"/>
    </source>
</evidence>
<evidence type="ECO:0000256" key="3">
    <source>
        <dbReference type="ARBA" id="ARBA00023125"/>
    </source>
</evidence>
<keyword evidence="8" id="KW-1185">Reference proteome</keyword>
<name>H0EC65_9ACTN</name>
<evidence type="ECO:0000256" key="2">
    <source>
        <dbReference type="ARBA" id="ARBA00023015"/>
    </source>
</evidence>
<evidence type="ECO:0000256" key="5">
    <source>
        <dbReference type="SAM" id="MobiDB-lite"/>
    </source>
</evidence>
<dbReference type="GO" id="GO:0032993">
    <property type="term" value="C:protein-DNA complex"/>
    <property type="evidence" value="ECO:0007669"/>
    <property type="project" value="TreeGrafter"/>
</dbReference>
<dbReference type="PANTHER" id="PTHR30346">
    <property type="entry name" value="TRANSCRIPTIONAL DUAL REGULATOR HCAR-RELATED"/>
    <property type="match status" value="1"/>
</dbReference>
<feature type="domain" description="HTH lysR-type" evidence="6">
    <location>
        <begin position="1"/>
        <end position="59"/>
    </location>
</feature>
<gene>
    <name evidence="7" type="ORF">PAI11_44430</name>
</gene>
<evidence type="ECO:0000259" key="6">
    <source>
        <dbReference type="PROSITE" id="PS50931"/>
    </source>
</evidence>
<comment type="caution">
    <text evidence="7">The sequence shown here is derived from an EMBL/GenBank/DDBJ whole genome shotgun (WGS) entry which is preliminary data.</text>
</comment>
<keyword evidence="4" id="KW-0804">Transcription</keyword>
<dbReference type="Gene3D" id="3.40.190.10">
    <property type="entry name" value="Periplasmic binding protein-like II"/>
    <property type="match status" value="1"/>
</dbReference>
<sequence length="230" mass="24205">MLAVRQLEALVAIADCEHFGRAAGRLGVTTAAISSLLGRLERTVGTTLVRRTTRRVCLTADGVGLLATARAAVAAMARVGERAATIAAGRAGVVRIGVVAGCERTAAGVARALRRSAPGWSVRTAVMDRRSLVLALRHGRVELAVGPRFGVAPAAASWTPVGDRFGGEILIWRRGWTCPVPEGLSGPRGLVARAGLRWPPSAADWATRPEELAARRQARARAPTQPMRSS</sequence>
<keyword evidence="3" id="KW-0238">DNA-binding</keyword>